<evidence type="ECO:0000256" key="2">
    <source>
        <dbReference type="ARBA" id="ARBA00023276"/>
    </source>
</evidence>
<feature type="domain" description="Photosynthesis system II assembly factor Ycf48/Hcf136-like" evidence="4">
    <location>
        <begin position="85"/>
        <end position="132"/>
    </location>
</feature>
<accession>A0ABS9P5D4</accession>
<evidence type="ECO:0000256" key="3">
    <source>
        <dbReference type="SAM" id="SignalP"/>
    </source>
</evidence>
<dbReference type="InterPro" id="IPR028203">
    <property type="entry name" value="PSII_CF48-like_dom"/>
</dbReference>
<organism evidence="5 6">
    <name type="scientific">Billgrantia campisalis</name>
    <dbReference type="NCBI Taxonomy" id="74661"/>
    <lineage>
        <taxon>Bacteria</taxon>
        <taxon>Pseudomonadati</taxon>
        <taxon>Pseudomonadota</taxon>
        <taxon>Gammaproteobacteria</taxon>
        <taxon>Oceanospirillales</taxon>
        <taxon>Halomonadaceae</taxon>
        <taxon>Billgrantia</taxon>
    </lineage>
</organism>
<dbReference type="EMBL" id="JABFUC010000003">
    <property type="protein sequence ID" value="MCG6656990.1"/>
    <property type="molecule type" value="Genomic_DNA"/>
</dbReference>
<dbReference type="InterPro" id="IPR036278">
    <property type="entry name" value="Sialidase_sf"/>
</dbReference>
<evidence type="ECO:0000259" key="4">
    <source>
        <dbReference type="Pfam" id="PF14870"/>
    </source>
</evidence>
<keyword evidence="1" id="KW-0602">Photosynthesis</keyword>
<dbReference type="Gene3D" id="2.130.10.10">
    <property type="entry name" value="YVTN repeat-like/Quinoprotein amine dehydrogenase"/>
    <property type="match status" value="2"/>
</dbReference>
<feature type="chain" id="PRO_5046860095" description="Photosynthesis system II assembly factor Ycf48/Hcf136-like domain-containing protein" evidence="3">
    <location>
        <begin position="37"/>
        <end position="384"/>
    </location>
</feature>
<evidence type="ECO:0000313" key="5">
    <source>
        <dbReference type="EMBL" id="MCG6656990.1"/>
    </source>
</evidence>
<protein>
    <recommendedName>
        <fullName evidence="4">Photosynthesis system II assembly factor Ycf48/Hcf136-like domain-containing protein</fullName>
    </recommendedName>
</protein>
<name>A0ABS9P5D4_9GAMM</name>
<proteinExistence type="predicted"/>
<evidence type="ECO:0000256" key="1">
    <source>
        <dbReference type="ARBA" id="ARBA00022531"/>
    </source>
</evidence>
<keyword evidence="6" id="KW-1185">Reference proteome</keyword>
<dbReference type="Pfam" id="PF14870">
    <property type="entry name" value="PSII_BNR"/>
    <property type="match status" value="2"/>
</dbReference>
<comment type="caution">
    <text evidence="5">The sequence shown here is derived from an EMBL/GenBank/DDBJ whole genome shotgun (WGS) entry which is preliminary data.</text>
</comment>
<keyword evidence="3" id="KW-0732">Signal</keyword>
<feature type="domain" description="Photosynthesis system II assembly factor Ycf48/Hcf136-like" evidence="4">
    <location>
        <begin position="188"/>
        <end position="312"/>
    </location>
</feature>
<evidence type="ECO:0000313" key="6">
    <source>
        <dbReference type="Proteomes" id="UP000814385"/>
    </source>
</evidence>
<sequence length="384" mass="41497">MMLKSPFCRSRCTLWHALRLAHLALCCLLAAPHAMAQSIEDPLVAAAMPSSLTEHSLLLDVTRAGERLIAVGERGHILYSDDEGKSWHQALVPVRVTLTAVDFPTPRHGWAVGHEGVILHSEDGGESWTKQLDGHEVNRIVNERARSLLDAAEAQAHGDERLAVSLDDLVFLYEESEAFLDEGPSRPLLDVSFHDERTGLAVGAFGLFLETRDGGNTWQSLLGHLDNPYGLHLNHIARFDDTLIIAGEAGSLFRSWDGGAHWETLSSPYEGSFFGALGDPEGGQLFVFGLRGHLYRSVDKGDSWEPIRLDTDTTLTGATLLADGTPLLVGYGGTILTGSPAGNGFTLQMLADRRAYSAVTGSNDGHLILVGQGGVRRIPQPASL</sequence>
<dbReference type="InterPro" id="IPR015943">
    <property type="entry name" value="WD40/YVTN_repeat-like_dom_sf"/>
</dbReference>
<dbReference type="PANTHER" id="PTHR47199:SF2">
    <property type="entry name" value="PHOTOSYSTEM II STABILITY_ASSEMBLY FACTOR HCF136, CHLOROPLASTIC"/>
    <property type="match status" value="1"/>
</dbReference>
<dbReference type="PANTHER" id="PTHR47199">
    <property type="entry name" value="PHOTOSYSTEM II STABILITY/ASSEMBLY FACTOR HCF136, CHLOROPLASTIC"/>
    <property type="match status" value="1"/>
</dbReference>
<dbReference type="RefSeq" id="WP_238976030.1">
    <property type="nucleotide sequence ID" value="NZ_JABFUC010000003.1"/>
</dbReference>
<dbReference type="Proteomes" id="UP000814385">
    <property type="component" value="Unassembled WGS sequence"/>
</dbReference>
<dbReference type="SUPFAM" id="SSF50939">
    <property type="entry name" value="Sialidases"/>
    <property type="match status" value="1"/>
</dbReference>
<reference evidence="5 6" key="1">
    <citation type="submission" date="2020-05" db="EMBL/GenBank/DDBJ databases">
        <title>Comparative genomic analysis of denitrifying bacteria from Halomonas genus.</title>
        <authorList>
            <person name="Wang L."/>
            <person name="Shao Z."/>
        </authorList>
    </citation>
    <scope>NUCLEOTIDE SEQUENCE [LARGE SCALE GENOMIC DNA]</scope>
    <source>
        <strain evidence="5 6">A4</strain>
    </source>
</reference>
<keyword evidence="2" id="KW-0604">Photosystem II</keyword>
<feature type="signal peptide" evidence="3">
    <location>
        <begin position="1"/>
        <end position="36"/>
    </location>
</feature>
<gene>
    <name evidence="5" type="ORF">HOP52_04255</name>
</gene>